<organism evidence="1 2">
    <name type="scientific">[Curtobacterium] plantarum</name>
    <dbReference type="NCBI Taxonomy" id="221276"/>
    <lineage>
        <taxon>Bacteria</taxon>
        <taxon>Pseudomonadati</taxon>
        <taxon>Pseudomonadota</taxon>
        <taxon>Gammaproteobacteria</taxon>
        <taxon>Enterobacterales</taxon>
        <taxon>Erwiniaceae</taxon>
        <taxon>Pantoea</taxon>
    </lineage>
</organism>
<dbReference type="RefSeq" id="WP_307618084.1">
    <property type="nucleotide sequence ID" value="NZ_JAUSSJ010000001.1"/>
</dbReference>
<name>A0ABT9T6D5_9GAMM</name>
<keyword evidence="2" id="KW-1185">Reference proteome</keyword>
<gene>
    <name evidence="1" type="ORF">J2X94_001158</name>
</gene>
<protein>
    <submittedName>
        <fullName evidence="1">Uncharacterized protein</fullName>
    </submittedName>
</protein>
<evidence type="ECO:0000313" key="1">
    <source>
        <dbReference type="EMBL" id="MDQ0019030.1"/>
    </source>
</evidence>
<reference evidence="1 2" key="1">
    <citation type="submission" date="2023-07" db="EMBL/GenBank/DDBJ databases">
        <title>Sorghum-associated microbial communities from plants grown in Nebraska, USA.</title>
        <authorList>
            <person name="Schachtman D."/>
        </authorList>
    </citation>
    <scope>NUCLEOTIDE SEQUENCE [LARGE SCALE GENOMIC DNA]</scope>
    <source>
        <strain evidence="1 2">CC49</strain>
    </source>
</reference>
<dbReference type="Proteomes" id="UP001244623">
    <property type="component" value="Unassembled WGS sequence"/>
</dbReference>
<accession>A0ABT9T6D5</accession>
<comment type="caution">
    <text evidence="1">The sequence shown here is derived from an EMBL/GenBank/DDBJ whole genome shotgun (WGS) entry which is preliminary data.</text>
</comment>
<dbReference type="EMBL" id="JAUSSJ010000001">
    <property type="protein sequence ID" value="MDQ0019030.1"/>
    <property type="molecule type" value="Genomic_DNA"/>
</dbReference>
<sequence length="72" mass="8274">MGIFKRKKTERKPCPTFNKYMFAKSFFHGARSGVSMGVMEGRRQVRNYMNGAWDINDPVSTAKSILRNWGAL</sequence>
<evidence type="ECO:0000313" key="2">
    <source>
        <dbReference type="Proteomes" id="UP001244623"/>
    </source>
</evidence>
<proteinExistence type="predicted"/>